<organism evidence="1 2">
    <name type="scientific">Bacillus suaedaesalsae</name>
    <dbReference type="NCBI Taxonomy" id="2810349"/>
    <lineage>
        <taxon>Bacteria</taxon>
        <taxon>Bacillati</taxon>
        <taxon>Bacillota</taxon>
        <taxon>Bacilli</taxon>
        <taxon>Bacillales</taxon>
        <taxon>Bacillaceae</taxon>
        <taxon>Bacillus</taxon>
    </lineage>
</organism>
<evidence type="ECO:0000313" key="2">
    <source>
        <dbReference type="Proteomes" id="UP001518925"/>
    </source>
</evidence>
<dbReference type="Pfam" id="PF10750">
    <property type="entry name" value="DUF2536"/>
    <property type="match status" value="1"/>
</dbReference>
<name>A0ABS2DPN1_9BACI</name>
<accession>A0ABS2DPN1</accession>
<dbReference type="EMBL" id="JAFELM010000044">
    <property type="protein sequence ID" value="MBM6619676.1"/>
    <property type="molecule type" value="Genomic_DNA"/>
</dbReference>
<proteinExistence type="predicted"/>
<dbReference type="InterPro" id="IPR019686">
    <property type="entry name" value="DUF2536"/>
</dbReference>
<sequence length="70" mass="8286">MQFMLDQIDDKVEFFEAHDLVTLEKKIQEKIDLNKAILLEVHHVSHTMAADSKTNKPYFTAMVHFKRKKL</sequence>
<gene>
    <name evidence="1" type="ORF">JR050_18600</name>
</gene>
<dbReference type="Proteomes" id="UP001518925">
    <property type="component" value="Unassembled WGS sequence"/>
</dbReference>
<protein>
    <submittedName>
        <fullName evidence="1">DUF2536 family protein</fullName>
    </submittedName>
</protein>
<comment type="caution">
    <text evidence="1">The sequence shown here is derived from an EMBL/GenBank/DDBJ whole genome shotgun (WGS) entry which is preliminary data.</text>
</comment>
<keyword evidence="2" id="KW-1185">Reference proteome</keyword>
<dbReference type="RefSeq" id="WP_204205165.1">
    <property type="nucleotide sequence ID" value="NZ_JAFELM010000044.1"/>
</dbReference>
<evidence type="ECO:0000313" key="1">
    <source>
        <dbReference type="EMBL" id="MBM6619676.1"/>
    </source>
</evidence>
<reference evidence="1 2" key="1">
    <citation type="submission" date="2021-02" db="EMBL/GenBank/DDBJ databases">
        <title>Bacillus sp. RD4P76, an endophyte from a halophyte.</title>
        <authorList>
            <person name="Sun J.-Q."/>
        </authorList>
    </citation>
    <scope>NUCLEOTIDE SEQUENCE [LARGE SCALE GENOMIC DNA]</scope>
    <source>
        <strain evidence="1 2">RD4P76</strain>
    </source>
</reference>